<gene>
    <name evidence="1" type="ORF">VNO77_18896</name>
</gene>
<evidence type="ECO:0000313" key="2">
    <source>
        <dbReference type="Proteomes" id="UP001367508"/>
    </source>
</evidence>
<keyword evidence="2" id="KW-1185">Reference proteome</keyword>
<organism evidence="1 2">
    <name type="scientific">Canavalia gladiata</name>
    <name type="common">Sword bean</name>
    <name type="synonym">Dolichos gladiatus</name>
    <dbReference type="NCBI Taxonomy" id="3824"/>
    <lineage>
        <taxon>Eukaryota</taxon>
        <taxon>Viridiplantae</taxon>
        <taxon>Streptophyta</taxon>
        <taxon>Embryophyta</taxon>
        <taxon>Tracheophyta</taxon>
        <taxon>Spermatophyta</taxon>
        <taxon>Magnoliopsida</taxon>
        <taxon>eudicotyledons</taxon>
        <taxon>Gunneridae</taxon>
        <taxon>Pentapetalae</taxon>
        <taxon>rosids</taxon>
        <taxon>fabids</taxon>
        <taxon>Fabales</taxon>
        <taxon>Fabaceae</taxon>
        <taxon>Papilionoideae</taxon>
        <taxon>50 kb inversion clade</taxon>
        <taxon>NPAAA clade</taxon>
        <taxon>indigoferoid/millettioid clade</taxon>
        <taxon>Phaseoleae</taxon>
        <taxon>Canavalia</taxon>
    </lineage>
</organism>
<proteinExistence type="predicted"/>
<comment type="caution">
    <text evidence="1">The sequence shown here is derived from an EMBL/GenBank/DDBJ whole genome shotgun (WGS) entry which is preliminary data.</text>
</comment>
<dbReference type="AlphaFoldDB" id="A0AAN9LMD9"/>
<evidence type="ECO:0000313" key="1">
    <source>
        <dbReference type="EMBL" id="KAK7338291.1"/>
    </source>
</evidence>
<sequence length="116" mass="12731">MSVVDAMGIVAYEELDGIHEDVDARCVANEELRHGAGEELVVPGRVLATDFINSSKEGSAIVTWINEDLGRSCGNRFSIEVDRLEGGGTERWLREVMVMPSPGHGDEEGTDFFTLY</sequence>
<name>A0AAN9LMD9_CANGL</name>
<accession>A0AAN9LMD9</accession>
<dbReference type="Proteomes" id="UP001367508">
    <property type="component" value="Unassembled WGS sequence"/>
</dbReference>
<protein>
    <submittedName>
        <fullName evidence="1">Uncharacterized protein</fullName>
    </submittedName>
</protein>
<dbReference type="EMBL" id="JAYMYQ010000004">
    <property type="protein sequence ID" value="KAK7338291.1"/>
    <property type="molecule type" value="Genomic_DNA"/>
</dbReference>
<reference evidence="1 2" key="1">
    <citation type="submission" date="2024-01" db="EMBL/GenBank/DDBJ databases">
        <title>The genomes of 5 underutilized Papilionoideae crops provide insights into root nodulation and disease resistanc.</title>
        <authorList>
            <person name="Jiang F."/>
        </authorList>
    </citation>
    <scope>NUCLEOTIDE SEQUENCE [LARGE SCALE GENOMIC DNA]</scope>
    <source>
        <strain evidence="1">LVBAO_FW01</strain>
        <tissue evidence="1">Leaves</tissue>
    </source>
</reference>